<dbReference type="CDD" id="cd05825">
    <property type="entry name" value="LbH_wcaF_like"/>
    <property type="match status" value="1"/>
</dbReference>
<dbReference type="AlphaFoldDB" id="A0A643FT62"/>
<dbReference type="SUPFAM" id="SSF51161">
    <property type="entry name" value="Trimeric LpxA-like enzymes"/>
    <property type="match status" value="1"/>
</dbReference>
<evidence type="ECO:0000256" key="1">
    <source>
        <dbReference type="ARBA" id="ARBA00007274"/>
    </source>
</evidence>
<protein>
    <submittedName>
        <fullName evidence="3">Putative colanic acid biosynthesis acetyltransferase</fullName>
    </submittedName>
</protein>
<evidence type="ECO:0000256" key="2">
    <source>
        <dbReference type="ARBA" id="ARBA00022679"/>
    </source>
</evidence>
<evidence type="ECO:0000313" key="3">
    <source>
        <dbReference type="EMBL" id="QOT77267.1"/>
    </source>
</evidence>
<comment type="similarity">
    <text evidence="1">Belongs to the transferase hexapeptide repeat family.</text>
</comment>
<dbReference type="PANTHER" id="PTHR23416:SF23">
    <property type="entry name" value="ACETYLTRANSFERASE C18B11.09C-RELATED"/>
    <property type="match status" value="1"/>
</dbReference>
<sequence length="188" mass="20481">MILQGNDPTTGASFSLGNRIQRQLWHWAWLCLFRPSPRPLHAWRAALLRLFGAQLGVHVHIYPGVKIWAPWNLRVGSHVGVADGVTLYNMAPIDIGDFCVVSQGAHLCTGTHDYNSTNFQLVAHPIVLAAHVWICAEAFVSPGVTLAEGAVIAPRAVVSKSLRTPWTVYAGIPARAISTRVRHAKSPA</sequence>
<dbReference type="GeneID" id="98400074"/>
<dbReference type="GO" id="GO:0005829">
    <property type="term" value="C:cytosol"/>
    <property type="evidence" value="ECO:0007669"/>
    <property type="project" value="TreeGrafter"/>
</dbReference>
<dbReference type="RefSeq" id="WP_150988416.1">
    <property type="nucleotide sequence ID" value="NZ_CP062803.1"/>
</dbReference>
<keyword evidence="2 3" id="KW-0808">Transferase</keyword>
<dbReference type="PANTHER" id="PTHR23416">
    <property type="entry name" value="SIALIC ACID SYNTHASE-RELATED"/>
    <property type="match status" value="1"/>
</dbReference>
<reference evidence="3 4" key="1">
    <citation type="submission" date="2020-10" db="EMBL/GenBank/DDBJ databases">
        <title>Complete genome sequence of Cupriavidus basilensis CCUG 49340T.</title>
        <authorList>
            <person name="Salva-Serra F."/>
            <person name="Donoso R.A."/>
            <person name="Cho K.H."/>
            <person name="Yoo J.A."/>
            <person name="Lee K."/>
            <person name="Yoon S.-H."/>
            <person name="Perez-Pantoja D."/>
            <person name="Moore E.R.B."/>
        </authorList>
    </citation>
    <scope>NUCLEOTIDE SEQUENCE [LARGE SCALE GENOMIC DNA]</scope>
    <source>
        <strain evidence="4">CCUG 49340</strain>
    </source>
</reference>
<accession>A0A643FT62</accession>
<name>A0A643FT62_9BURK</name>
<dbReference type="EMBL" id="CP062803">
    <property type="protein sequence ID" value="QOT77267.1"/>
    <property type="molecule type" value="Genomic_DNA"/>
</dbReference>
<dbReference type="InterPro" id="IPR011004">
    <property type="entry name" value="Trimer_LpxA-like_sf"/>
</dbReference>
<evidence type="ECO:0000313" key="4">
    <source>
        <dbReference type="Proteomes" id="UP000397656"/>
    </source>
</evidence>
<proteinExistence type="inferred from homology"/>
<dbReference type="Proteomes" id="UP000397656">
    <property type="component" value="Chromosome 1"/>
</dbReference>
<gene>
    <name evidence="3" type="ORF">F7R26_004105</name>
</gene>
<organism evidence="3 4">
    <name type="scientific">Cupriavidus basilensis</name>
    <dbReference type="NCBI Taxonomy" id="68895"/>
    <lineage>
        <taxon>Bacteria</taxon>
        <taxon>Pseudomonadati</taxon>
        <taxon>Pseudomonadota</taxon>
        <taxon>Betaproteobacteria</taxon>
        <taxon>Burkholderiales</taxon>
        <taxon>Burkholderiaceae</taxon>
        <taxon>Cupriavidus</taxon>
    </lineage>
</organism>
<dbReference type="InterPro" id="IPR051159">
    <property type="entry name" value="Hexapeptide_acetyltransf"/>
</dbReference>
<dbReference type="GO" id="GO:0008374">
    <property type="term" value="F:O-acyltransferase activity"/>
    <property type="evidence" value="ECO:0007669"/>
    <property type="project" value="TreeGrafter"/>
</dbReference>
<dbReference type="Gene3D" id="2.160.10.10">
    <property type="entry name" value="Hexapeptide repeat proteins"/>
    <property type="match status" value="1"/>
</dbReference>